<dbReference type="Proteomes" id="UP000887569">
    <property type="component" value="Unplaced"/>
</dbReference>
<dbReference type="AlphaFoldDB" id="A0A915ATH8"/>
<proteinExistence type="predicted"/>
<protein>
    <submittedName>
        <fullName evidence="3">Uncharacterized protein</fullName>
    </submittedName>
</protein>
<feature type="compositionally biased region" description="Basic and acidic residues" evidence="1">
    <location>
        <begin position="49"/>
        <end position="66"/>
    </location>
</feature>
<name>A0A915ATH8_PARUN</name>
<keyword evidence="2" id="KW-1185">Reference proteome</keyword>
<feature type="compositionally biased region" description="Basic residues" evidence="1">
    <location>
        <begin position="38"/>
        <end position="48"/>
    </location>
</feature>
<evidence type="ECO:0000313" key="2">
    <source>
        <dbReference type="Proteomes" id="UP000887569"/>
    </source>
</evidence>
<sequence>MSDAGFSWNLQQLYLSSQISIERPIPFNLLEDGKNRSAARVRSARMAKRGREPGQEKRMAKRGREPGREKTFALENKEFYHEKKVPMSLKPKLFENSLKRDANDFAREHYGVVSKRFNILDHKVNADRLYRSALKYLMPKIVLATHDSAIVHLILKSLGEFGAEIVDIPSVSTVFIKIP</sequence>
<feature type="region of interest" description="Disordered" evidence="1">
    <location>
        <begin position="38"/>
        <end position="66"/>
    </location>
</feature>
<dbReference type="WBParaSite" id="PgR015_g108_t01">
    <property type="protein sequence ID" value="PgR015_g108_t01"/>
    <property type="gene ID" value="PgR015_g108"/>
</dbReference>
<accession>A0A915ATH8</accession>
<evidence type="ECO:0000256" key="1">
    <source>
        <dbReference type="SAM" id="MobiDB-lite"/>
    </source>
</evidence>
<reference evidence="3" key="1">
    <citation type="submission" date="2022-11" db="UniProtKB">
        <authorList>
            <consortium name="WormBaseParasite"/>
        </authorList>
    </citation>
    <scope>IDENTIFICATION</scope>
</reference>
<organism evidence="2 3">
    <name type="scientific">Parascaris univalens</name>
    <name type="common">Nematode worm</name>
    <dbReference type="NCBI Taxonomy" id="6257"/>
    <lineage>
        <taxon>Eukaryota</taxon>
        <taxon>Metazoa</taxon>
        <taxon>Ecdysozoa</taxon>
        <taxon>Nematoda</taxon>
        <taxon>Chromadorea</taxon>
        <taxon>Rhabditida</taxon>
        <taxon>Spirurina</taxon>
        <taxon>Ascaridomorpha</taxon>
        <taxon>Ascaridoidea</taxon>
        <taxon>Ascarididae</taxon>
        <taxon>Parascaris</taxon>
    </lineage>
</organism>
<evidence type="ECO:0000313" key="3">
    <source>
        <dbReference type="WBParaSite" id="PgR015_g108_t01"/>
    </source>
</evidence>